<reference evidence="2" key="1">
    <citation type="journal article" date="2017" name="Nat. Ecol. Evol.">
        <title>Genome expansion and lineage-specific genetic innovations in the forest pathogenic fungi Armillaria.</title>
        <authorList>
            <person name="Sipos G."/>
            <person name="Prasanna A.N."/>
            <person name="Walter M.C."/>
            <person name="O'Connor E."/>
            <person name="Balint B."/>
            <person name="Krizsan K."/>
            <person name="Kiss B."/>
            <person name="Hess J."/>
            <person name="Varga T."/>
            <person name="Slot J."/>
            <person name="Riley R."/>
            <person name="Boka B."/>
            <person name="Rigling D."/>
            <person name="Barry K."/>
            <person name="Lee J."/>
            <person name="Mihaltcheva S."/>
            <person name="LaButti K."/>
            <person name="Lipzen A."/>
            <person name="Waldron R."/>
            <person name="Moloney N.M."/>
            <person name="Sperisen C."/>
            <person name="Kredics L."/>
            <person name="Vagvoelgyi C."/>
            <person name="Patrignani A."/>
            <person name="Fitzpatrick D."/>
            <person name="Nagy I."/>
            <person name="Doyle S."/>
            <person name="Anderson J.B."/>
            <person name="Grigoriev I.V."/>
            <person name="Gueldener U."/>
            <person name="Muensterkoetter M."/>
            <person name="Nagy L.G."/>
        </authorList>
    </citation>
    <scope>NUCLEOTIDE SEQUENCE [LARGE SCALE GENOMIC DNA]</scope>
    <source>
        <strain evidence="2">C18/9</strain>
    </source>
</reference>
<protein>
    <submittedName>
        <fullName evidence="1">Uncharacterized protein</fullName>
    </submittedName>
</protein>
<gene>
    <name evidence="1" type="ORF">ARMOST_02300</name>
</gene>
<dbReference type="AlphaFoldDB" id="A0A284QRA6"/>
<dbReference type="EMBL" id="FUEG01000001">
    <property type="protein sequence ID" value="SJK99019.1"/>
    <property type="molecule type" value="Genomic_DNA"/>
</dbReference>
<dbReference type="Proteomes" id="UP000219338">
    <property type="component" value="Unassembled WGS sequence"/>
</dbReference>
<sequence>MMCRRRHVRNVYRRCGHTFNLVHPLHSGLHVFTNHRYPSLKKLFNARSLNASLVYSILLAANRRFVGVPAGNTFAIRNSIPPISAAIAPSATRKRNTNDVNQQ</sequence>
<evidence type="ECO:0000313" key="2">
    <source>
        <dbReference type="Proteomes" id="UP000219338"/>
    </source>
</evidence>
<accession>A0A284QRA6</accession>
<evidence type="ECO:0000313" key="1">
    <source>
        <dbReference type="EMBL" id="SJK99019.1"/>
    </source>
</evidence>
<organism evidence="1 2">
    <name type="scientific">Armillaria ostoyae</name>
    <name type="common">Armillaria root rot fungus</name>
    <dbReference type="NCBI Taxonomy" id="47428"/>
    <lineage>
        <taxon>Eukaryota</taxon>
        <taxon>Fungi</taxon>
        <taxon>Dikarya</taxon>
        <taxon>Basidiomycota</taxon>
        <taxon>Agaricomycotina</taxon>
        <taxon>Agaricomycetes</taxon>
        <taxon>Agaricomycetidae</taxon>
        <taxon>Agaricales</taxon>
        <taxon>Marasmiineae</taxon>
        <taxon>Physalacriaceae</taxon>
        <taxon>Armillaria</taxon>
    </lineage>
</organism>
<proteinExistence type="predicted"/>
<keyword evidence="2" id="KW-1185">Reference proteome</keyword>
<name>A0A284QRA6_ARMOS</name>